<feature type="domain" description="Peptidase S9 prolyl oligopeptidase catalytic" evidence="1">
    <location>
        <begin position="1"/>
        <end position="35"/>
    </location>
</feature>
<feature type="non-terminal residue" evidence="2">
    <location>
        <position position="1"/>
    </location>
</feature>
<dbReference type="SUPFAM" id="SSF53474">
    <property type="entry name" value="alpha/beta-Hydrolases"/>
    <property type="match status" value="1"/>
</dbReference>
<evidence type="ECO:0000313" key="2">
    <source>
        <dbReference type="EMBL" id="OCT63530.1"/>
    </source>
</evidence>
<dbReference type="Gene3D" id="3.40.50.1820">
    <property type="entry name" value="alpha/beta hydrolase"/>
    <property type="match status" value="1"/>
</dbReference>
<evidence type="ECO:0000259" key="1">
    <source>
        <dbReference type="Pfam" id="PF00326"/>
    </source>
</evidence>
<dbReference type="Proteomes" id="UP000694892">
    <property type="component" value="Chromosome 9_10L"/>
</dbReference>
<dbReference type="EMBL" id="CM004482">
    <property type="protein sequence ID" value="OCT63530.1"/>
    <property type="molecule type" value="Genomic_DNA"/>
</dbReference>
<protein>
    <recommendedName>
        <fullName evidence="1">Peptidase S9 prolyl oligopeptidase catalytic domain-containing protein</fullName>
    </recommendedName>
</protein>
<gene>
    <name evidence="2" type="ORF">XELAEV_180446283mg</name>
</gene>
<dbReference type="AlphaFoldDB" id="A0A974H3Y6"/>
<organism evidence="2 3">
    <name type="scientific">Xenopus laevis</name>
    <name type="common">African clawed frog</name>
    <dbReference type="NCBI Taxonomy" id="8355"/>
    <lineage>
        <taxon>Eukaryota</taxon>
        <taxon>Metazoa</taxon>
        <taxon>Chordata</taxon>
        <taxon>Craniata</taxon>
        <taxon>Vertebrata</taxon>
        <taxon>Euteleostomi</taxon>
        <taxon>Amphibia</taxon>
        <taxon>Batrachia</taxon>
        <taxon>Anura</taxon>
        <taxon>Pipoidea</taxon>
        <taxon>Pipidae</taxon>
        <taxon>Xenopodinae</taxon>
        <taxon>Xenopus</taxon>
        <taxon>Xenopus</taxon>
    </lineage>
</organism>
<dbReference type="GO" id="GO:0008236">
    <property type="term" value="F:serine-type peptidase activity"/>
    <property type="evidence" value="ECO:0007669"/>
    <property type="project" value="InterPro"/>
</dbReference>
<dbReference type="InterPro" id="IPR029058">
    <property type="entry name" value="AB_hydrolase_fold"/>
</dbReference>
<reference evidence="3" key="1">
    <citation type="journal article" date="2016" name="Nature">
        <title>Genome evolution in the allotetraploid frog Xenopus laevis.</title>
        <authorList>
            <person name="Session A.M."/>
            <person name="Uno Y."/>
            <person name="Kwon T."/>
            <person name="Chapman J.A."/>
            <person name="Toyoda A."/>
            <person name="Takahashi S."/>
            <person name="Fukui A."/>
            <person name="Hikosaka A."/>
            <person name="Suzuki A."/>
            <person name="Kondo M."/>
            <person name="van Heeringen S.J."/>
            <person name="Quigley I."/>
            <person name="Heinz S."/>
            <person name="Ogino H."/>
            <person name="Ochi H."/>
            <person name="Hellsten U."/>
            <person name="Lyons J.B."/>
            <person name="Simakov O."/>
            <person name="Putnam N."/>
            <person name="Stites J."/>
            <person name="Kuroki Y."/>
            <person name="Tanaka T."/>
            <person name="Michiue T."/>
            <person name="Watanabe M."/>
            <person name="Bogdanovic O."/>
            <person name="Lister R."/>
            <person name="Georgiou G."/>
            <person name="Paranjpe S.S."/>
            <person name="van Kruijsbergen I."/>
            <person name="Shu S."/>
            <person name="Carlson J."/>
            <person name="Kinoshita T."/>
            <person name="Ohta Y."/>
            <person name="Mawaribuchi S."/>
            <person name="Jenkins J."/>
            <person name="Grimwood J."/>
            <person name="Schmutz J."/>
            <person name="Mitros T."/>
            <person name="Mozaffari S.V."/>
            <person name="Suzuki Y."/>
            <person name="Haramoto Y."/>
            <person name="Yamamoto T.S."/>
            <person name="Takagi C."/>
            <person name="Heald R."/>
            <person name="Miller K."/>
            <person name="Haudenschild C."/>
            <person name="Kitzman J."/>
            <person name="Nakayama T."/>
            <person name="Izutsu Y."/>
            <person name="Robert J."/>
            <person name="Fortriede J."/>
            <person name="Burns K."/>
            <person name="Lotay V."/>
            <person name="Karimi K."/>
            <person name="Yasuoka Y."/>
            <person name="Dichmann D.S."/>
            <person name="Flajnik M.F."/>
            <person name="Houston D.W."/>
            <person name="Shendure J."/>
            <person name="DuPasquier L."/>
            <person name="Vize P.D."/>
            <person name="Zorn A.M."/>
            <person name="Ito M."/>
            <person name="Marcotte E.M."/>
            <person name="Wallingford J.B."/>
            <person name="Ito Y."/>
            <person name="Asashima M."/>
            <person name="Ueno N."/>
            <person name="Matsuda Y."/>
            <person name="Veenstra G.J."/>
            <person name="Fujiyama A."/>
            <person name="Harland R.M."/>
            <person name="Taira M."/>
            <person name="Rokhsar D.S."/>
        </authorList>
    </citation>
    <scope>NUCLEOTIDE SEQUENCE [LARGE SCALE GENOMIC DNA]</scope>
    <source>
        <strain evidence="3">J</strain>
    </source>
</reference>
<sequence>YKRLGTVEVEDQIFAARKFIAMGFIDEKRIAIWGW</sequence>
<evidence type="ECO:0000313" key="3">
    <source>
        <dbReference type="Proteomes" id="UP000694892"/>
    </source>
</evidence>
<accession>A0A974H3Y6</accession>
<dbReference type="Pfam" id="PF00326">
    <property type="entry name" value="Peptidase_S9"/>
    <property type="match status" value="1"/>
</dbReference>
<feature type="non-terminal residue" evidence="2">
    <location>
        <position position="35"/>
    </location>
</feature>
<dbReference type="GO" id="GO:0006508">
    <property type="term" value="P:proteolysis"/>
    <property type="evidence" value="ECO:0007669"/>
    <property type="project" value="InterPro"/>
</dbReference>
<dbReference type="InterPro" id="IPR001375">
    <property type="entry name" value="Peptidase_S9_cat"/>
</dbReference>
<name>A0A974H3Y6_XENLA</name>
<proteinExistence type="predicted"/>